<evidence type="ECO:0000313" key="8">
    <source>
        <dbReference type="EMBL" id="WAB81759.1"/>
    </source>
</evidence>
<organism evidence="8 9">
    <name type="scientific">Microcella daejeonensis</name>
    <dbReference type="NCBI Taxonomy" id="2994971"/>
    <lineage>
        <taxon>Bacteria</taxon>
        <taxon>Bacillati</taxon>
        <taxon>Actinomycetota</taxon>
        <taxon>Actinomycetes</taxon>
        <taxon>Micrococcales</taxon>
        <taxon>Microbacteriaceae</taxon>
        <taxon>Microcella</taxon>
    </lineage>
</organism>
<feature type="transmembrane region" description="Helical" evidence="6">
    <location>
        <begin position="101"/>
        <end position="122"/>
    </location>
</feature>
<dbReference type="Gene3D" id="1.20.1250.20">
    <property type="entry name" value="MFS general substrate transporter like domains"/>
    <property type="match status" value="2"/>
</dbReference>
<evidence type="ECO:0000256" key="2">
    <source>
        <dbReference type="ARBA" id="ARBA00022692"/>
    </source>
</evidence>
<feature type="transmembrane region" description="Helical" evidence="6">
    <location>
        <begin position="199"/>
        <end position="217"/>
    </location>
</feature>
<keyword evidence="4 6" id="KW-0472">Membrane</keyword>
<dbReference type="Pfam" id="PF07690">
    <property type="entry name" value="MFS_1"/>
    <property type="match status" value="2"/>
</dbReference>
<dbReference type="PANTHER" id="PTHR23534:SF1">
    <property type="entry name" value="MAJOR FACILITATOR SUPERFAMILY PROTEIN"/>
    <property type="match status" value="1"/>
</dbReference>
<dbReference type="SUPFAM" id="SSF103473">
    <property type="entry name" value="MFS general substrate transporter"/>
    <property type="match status" value="1"/>
</dbReference>
<evidence type="ECO:0000256" key="1">
    <source>
        <dbReference type="ARBA" id="ARBA00004651"/>
    </source>
</evidence>
<dbReference type="EMBL" id="CP113089">
    <property type="protein sequence ID" value="WAB81759.1"/>
    <property type="molecule type" value="Genomic_DNA"/>
</dbReference>
<dbReference type="GO" id="GO:0005886">
    <property type="term" value="C:plasma membrane"/>
    <property type="evidence" value="ECO:0007669"/>
    <property type="project" value="UniProtKB-SubCell"/>
</dbReference>
<dbReference type="KEGG" id="mdb:OVN18_01695"/>
<feature type="transmembrane region" description="Helical" evidence="6">
    <location>
        <begin position="289"/>
        <end position="313"/>
    </location>
</feature>
<evidence type="ECO:0000259" key="7">
    <source>
        <dbReference type="PROSITE" id="PS50850"/>
    </source>
</evidence>
<comment type="subcellular location">
    <subcellularLocation>
        <location evidence="1">Cell membrane</location>
        <topology evidence="1">Multi-pass membrane protein</topology>
    </subcellularLocation>
</comment>
<feature type="domain" description="Major facilitator superfamily (MFS) profile" evidence="7">
    <location>
        <begin position="35"/>
        <end position="433"/>
    </location>
</feature>
<feature type="transmembrane region" description="Helical" evidence="6">
    <location>
        <begin position="128"/>
        <end position="149"/>
    </location>
</feature>
<evidence type="ECO:0000256" key="6">
    <source>
        <dbReference type="SAM" id="Phobius"/>
    </source>
</evidence>
<evidence type="ECO:0000256" key="5">
    <source>
        <dbReference type="SAM" id="MobiDB-lite"/>
    </source>
</evidence>
<feature type="transmembrane region" description="Helical" evidence="6">
    <location>
        <begin position="161"/>
        <end position="179"/>
    </location>
</feature>
<feature type="transmembrane region" description="Helical" evidence="6">
    <location>
        <begin position="412"/>
        <end position="430"/>
    </location>
</feature>
<evidence type="ECO:0000256" key="4">
    <source>
        <dbReference type="ARBA" id="ARBA00023136"/>
    </source>
</evidence>
<keyword evidence="2 6" id="KW-0812">Transmembrane</keyword>
<reference evidence="8" key="1">
    <citation type="submission" date="2022-11" db="EMBL/GenBank/DDBJ databases">
        <title>Description of Microcella daejonensis nov. sp, isolated from riverside soil.</title>
        <authorList>
            <person name="Molina K.M."/>
            <person name="Kim S.B."/>
        </authorList>
    </citation>
    <scope>NUCLEOTIDE SEQUENCE</scope>
    <source>
        <strain evidence="8">MMS21-STM12</strain>
    </source>
</reference>
<dbReference type="RefSeq" id="WP_267781548.1">
    <property type="nucleotide sequence ID" value="NZ_CP113089.1"/>
</dbReference>
<dbReference type="AlphaFoldDB" id="A0A9E8MLE1"/>
<dbReference type="InterPro" id="IPR020846">
    <property type="entry name" value="MFS_dom"/>
</dbReference>
<gene>
    <name evidence="8" type="ORF">OVN18_01695</name>
</gene>
<protein>
    <submittedName>
        <fullName evidence="8">MFS transporter</fullName>
    </submittedName>
</protein>
<dbReference type="Proteomes" id="UP001164706">
    <property type="component" value="Chromosome"/>
</dbReference>
<feature type="region of interest" description="Disordered" evidence="5">
    <location>
        <begin position="1"/>
        <end position="24"/>
    </location>
</feature>
<feature type="transmembrane region" description="Helical" evidence="6">
    <location>
        <begin position="39"/>
        <end position="62"/>
    </location>
</feature>
<evidence type="ECO:0000256" key="3">
    <source>
        <dbReference type="ARBA" id="ARBA00022989"/>
    </source>
</evidence>
<sequence length="454" mass="45315">MTAARTPRRPPTPAEAPDDARELGPDEVARLQRRTRGTLMAGQVLAGLGMGSTLSIGAILVAEVSGSPALSGLAATMATLGAALAAIPLARLAARVGRARALATGAALAATGAAVCIVAGGLVSTPLLLAGILLIGVGTAVNLQSRFAAADLAAPATRGRDLSLVVWATTVGAVSGPNLIGPGESLGAALGLPELTGPFLFTIAAQGLAAALYLVALRPDPLRVARRLALEQERRDAAARGADAEQPAAAVDDRAGIRLALIAIALSHATMVSVMAMTPVHLTDHGATLTIVGLTISLHIAGMYALSPVFGILSDRLGRWGTILLGQGMLVASLLMTGLGAESEGWVVAGLIALGLGWSASTVAGSALLTDSTAPARRTIVQGRSDLLMSGSGAVGGALAGVVLAMAGYSGLSFAALALTAVVVGALLLTRTAGRAPRRLPAAQPAADQRAPRR</sequence>
<proteinExistence type="predicted"/>
<feature type="transmembrane region" description="Helical" evidence="6">
    <location>
        <begin position="387"/>
        <end position="406"/>
    </location>
</feature>
<accession>A0A9E8MLE1</accession>
<feature type="transmembrane region" description="Helical" evidence="6">
    <location>
        <begin position="346"/>
        <end position="367"/>
    </location>
</feature>
<keyword evidence="3 6" id="KW-1133">Transmembrane helix</keyword>
<feature type="transmembrane region" description="Helical" evidence="6">
    <location>
        <begin position="259"/>
        <end position="277"/>
    </location>
</feature>
<evidence type="ECO:0000313" key="9">
    <source>
        <dbReference type="Proteomes" id="UP001164706"/>
    </source>
</evidence>
<feature type="transmembrane region" description="Helical" evidence="6">
    <location>
        <begin position="68"/>
        <end position="89"/>
    </location>
</feature>
<dbReference type="InterPro" id="IPR036259">
    <property type="entry name" value="MFS_trans_sf"/>
</dbReference>
<dbReference type="PROSITE" id="PS50850">
    <property type="entry name" value="MFS"/>
    <property type="match status" value="1"/>
</dbReference>
<keyword evidence="9" id="KW-1185">Reference proteome</keyword>
<feature type="transmembrane region" description="Helical" evidence="6">
    <location>
        <begin position="320"/>
        <end position="340"/>
    </location>
</feature>
<dbReference type="PANTHER" id="PTHR23534">
    <property type="entry name" value="MFS PERMEASE"/>
    <property type="match status" value="1"/>
</dbReference>
<dbReference type="InterPro" id="IPR011701">
    <property type="entry name" value="MFS"/>
</dbReference>
<dbReference type="GO" id="GO:0022857">
    <property type="term" value="F:transmembrane transporter activity"/>
    <property type="evidence" value="ECO:0007669"/>
    <property type="project" value="InterPro"/>
</dbReference>
<name>A0A9E8MLE1_9MICO</name>